<dbReference type="PIRSF" id="PIRSF008459">
    <property type="entry name" value="UCP008459"/>
    <property type="match status" value="1"/>
</dbReference>
<name>A0A9D2NS45_9FIRM</name>
<sequence>MERCQLHLELLPETFAVCKVNDLAQVDWHQPYCFAGHTDTECSLVCREQDVPENAIKIERDWRCFRIQGMLEFSLVGILADLSAVLADAGIAIFAISTYDTDHILVSAEQCDQAQQALRAAGYVMK</sequence>
<protein>
    <submittedName>
        <fullName evidence="2">ACT domain-containing protein</fullName>
    </submittedName>
</protein>
<accession>A0A9D2NS45</accession>
<dbReference type="Proteomes" id="UP000823896">
    <property type="component" value="Unassembled WGS sequence"/>
</dbReference>
<feature type="domain" description="CASTOR ACT" evidence="1">
    <location>
        <begin position="58"/>
        <end position="119"/>
    </location>
</feature>
<dbReference type="InterPro" id="IPR016540">
    <property type="entry name" value="UCP008459"/>
</dbReference>
<dbReference type="InterPro" id="IPR027795">
    <property type="entry name" value="CASTOR_ACT_dom"/>
</dbReference>
<dbReference type="Gene3D" id="3.30.2130.10">
    <property type="entry name" value="VC0802-like"/>
    <property type="match status" value="1"/>
</dbReference>
<reference evidence="2" key="2">
    <citation type="submission" date="2021-04" db="EMBL/GenBank/DDBJ databases">
        <authorList>
            <person name="Gilroy R."/>
        </authorList>
    </citation>
    <scope>NUCLEOTIDE SEQUENCE</scope>
    <source>
        <strain evidence="2">CHK187-11901</strain>
    </source>
</reference>
<gene>
    <name evidence="2" type="ORF">H9702_04930</name>
</gene>
<dbReference type="PANTHER" id="PTHR31131">
    <property type="entry name" value="CHROMOSOME 1, WHOLE GENOME SHOTGUN SEQUENCE"/>
    <property type="match status" value="1"/>
</dbReference>
<evidence type="ECO:0000313" key="3">
    <source>
        <dbReference type="Proteomes" id="UP000823896"/>
    </source>
</evidence>
<evidence type="ECO:0000259" key="1">
    <source>
        <dbReference type="Pfam" id="PF13840"/>
    </source>
</evidence>
<dbReference type="AlphaFoldDB" id="A0A9D2NS45"/>
<dbReference type="SUPFAM" id="SSF55021">
    <property type="entry name" value="ACT-like"/>
    <property type="match status" value="2"/>
</dbReference>
<proteinExistence type="predicted"/>
<dbReference type="InterPro" id="IPR051719">
    <property type="entry name" value="CASTOR_mTORC1"/>
</dbReference>
<reference evidence="2" key="1">
    <citation type="journal article" date="2021" name="PeerJ">
        <title>Extensive microbial diversity within the chicken gut microbiome revealed by metagenomics and culture.</title>
        <authorList>
            <person name="Gilroy R."/>
            <person name="Ravi A."/>
            <person name="Getino M."/>
            <person name="Pursley I."/>
            <person name="Horton D.L."/>
            <person name="Alikhan N.F."/>
            <person name="Baker D."/>
            <person name="Gharbi K."/>
            <person name="Hall N."/>
            <person name="Watson M."/>
            <person name="Adriaenssens E.M."/>
            <person name="Foster-Nyarko E."/>
            <person name="Jarju S."/>
            <person name="Secka A."/>
            <person name="Antonio M."/>
            <person name="Oren A."/>
            <person name="Chaudhuri R.R."/>
            <person name="La Ragione R."/>
            <person name="Hildebrand F."/>
            <person name="Pallen M.J."/>
        </authorList>
    </citation>
    <scope>NUCLEOTIDE SEQUENCE</scope>
    <source>
        <strain evidence="2">CHK187-11901</strain>
    </source>
</reference>
<dbReference type="EMBL" id="DWWM01000029">
    <property type="protein sequence ID" value="HJC36458.1"/>
    <property type="molecule type" value="Genomic_DNA"/>
</dbReference>
<dbReference type="PANTHER" id="PTHR31131:SF6">
    <property type="entry name" value="CASTOR ACT DOMAIN-CONTAINING PROTEIN"/>
    <property type="match status" value="1"/>
</dbReference>
<dbReference type="InterPro" id="IPR045865">
    <property type="entry name" value="ACT-like_dom_sf"/>
</dbReference>
<comment type="caution">
    <text evidence="2">The sequence shown here is derived from an EMBL/GenBank/DDBJ whole genome shotgun (WGS) entry which is preliminary data.</text>
</comment>
<evidence type="ECO:0000313" key="2">
    <source>
        <dbReference type="EMBL" id="HJC36458.1"/>
    </source>
</evidence>
<dbReference type="Pfam" id="PF13840">
    <property type="entry name" value="ACT_7"/>
    <property type="match status" value="1"/>
</dbReference>
<organism evidence="2 3">
    <name type="scientific">Candidatus Merdibacter merdavium</name>
    <dbReference type="NCBI Taxonomy" id="2838692"/>
    <lineage>
        <taxon>Bacteria</taxon>
        <taxon>Bacillati</taxon>
        <taxon>Bacillota</taxon>
        <taxon>Erysipelotrichia</taxon>
        <taxon>Erysipelotrichales</taxon>
        <taxon>Erysipelotrichaceae</taxon>
        <taxon>Merdibacter</taxon>
    </lineage>
</organism>